<comment type="function">
    <text evidence="8">Component of the Mediator complex, a coactivator involved in the regulated transcription of nearly all RNA polymerase II-dependent genes. Mediator functions as a bridge to convey information from gene-specific regulatory proteins to the basal RNA polymerase II transcription machinery. Mediator is recruited to promoters by direct interactions with regulatory proteins and serves as a scaffold for the assembly of a functional preinitiation complex with RNA polymerase II and the general transcription factors.</text>
</comment>
<keyword evidence="8" id="KW-0010">Activator</keyword>
<evidence type="ECO:0000256" key="2">
    <source>
        <dbReference type="ARBA" id="ARBA00009814"/>
    </source>
</evidence>
<comment type="subcellular location">
    <subcellularLocation>
        <location evidence="1 8">Nucleus</location>
    </subcellularLocation>
</comment>
<evidence type="ECO:0000313" key="9">
    <source>
        <dbReference type="EMBL" id="QKX56266.1"/>
    </source>
</evidence>
<evidence type="ECO:0000313" key="10">
    <source>
        <dbReference type="Proteomes" id="UP000509510"/>
    </source>
</evidence>
<protein>
    <recommendedName>
        <fullName evidence="3 8">Mediator of RNA polymerase II transcription subunit 18</fullName>
    </recommendedName>
    <alternativeName>
        <fullName evidence="7 8">Mediator complex subunit 18</fullName>
    </alternativeName>
</protein>
<evidence type="ECO:0000256" key="6">
    <source>
        <dbReference type="ARBA" id="ARBA00023242"/>
    </source>
</evidence>
<keyword evidence="4 8" id="KW-0805">Transcription regulation</keyword>
<evidence type="ECO:0000256" key="1">
    <source>
        <dbReference type="ARBA" id="ARBA00004123"/>
    </source>
</evidence>
<dbReference type="AlphaFoldDB" id="A0A7H8QQZ7"/>
<accession>A0A7H8QQZ7</accession>
<dbReference type="GO" id="GO:0016592">
    <property type="term" value="C:mediator complex"/>
    <property type="evidence" value="ECO:0007669"/>
    <property type="project" value="InterPro"/>
</dbReference>
<dbReference type="GO" id="GO:0070847">
    <property type="term" value="C:core mediator complex"/>
    <property type="evidence" value="ECO:0007669"/>
    <property type="project" value="TreeGrafter"/>
</dbReference>
<dbReference type="OrthoDB" id="5348092at2759"/>
<gene>
    <name evidence="8" type="primary">MED18</name>
    <name evidence="9" type="ORF">TRUGW13939_03367</name>
</gene>
<evidence type="ECO:0000256" key="3">
    <source>
        <dbReference type="ARBA" id="ARBA00019612"/>
    </source>
</evidence>
<keyword evidence="6 8" id="KW-0539">Nucleus</keyword>
<reference evidence="10" key="1">
    <citation type="submission" date="2020-06" db="EMBL/GenBank/DDBJ databases">
        <title>A chromosome-scale genome assembly of Talaromyces rugulosus W13939.</title>
        <authorList>
            <person name="Wang B."/>
            <person name="Guo L."/>
            <person name="Ye K."/>
            <person name="Wang L."/>
        </authorList>
    </citation>
    <scope>NUCLEOTIDE SEQUENCE [LARGE SCALE GENOMIC DNA]</scope>
    <source>
        <strain evidence="10">W13939</strain>
    </source>
</reference>
<evidence type="ECO:0000256" key="7">
    <source>
        <dbReference type="ARBA" id="ARBA00032012"/>
    </source>
</evidence>
<evidence type="ECO:0000256" key="8">
    <source>
        <dbReference type="RuleBase" id="RU364150"/>
    </source>
</evidence>
<organism evidence="9 10">
    <name type="scientific">Talaromyces rugulosus</name>
    <name type="common">Penicillium rugulosum</name>
    <dbReference type="NCBI Taxonomy" id="121627"/>
    <lineage>
        <taxon>Eukaryota</taxon>
        <taxon>Fungi</taxon>
        <taxon>Dikarya</taxon>
        <taxon>Ascomycota</taxon>
        <taxon>Pezizomycotina</taxon>
        <taxon>Eurotiomycetes</taxon>
        <taxon>Eurotiomycetidae</taxon>
        <taxon>Eurotiales</taxon>
        <taxon>Trichocomaceae</taxon>
        <taxon>Talaromyces</taxon>
        <taxon>Talaromyces sect. Islandici</taxon>
    </lineage>
</organism>
<dbReference type="Pfam" id="PF09637">
    <property type="entry name" value="Med18"/>
    <property type="match status" value="1"/>
</dbReference>
<dbReference type="GO" id="GO:0006357">
    <property type="term" value="P:regulation of transcription by RNA polymerase II"/>
    <property type="evidence" value="ECO:0007669"/>
    <property type="project" value="InterPro"/>
</dbReference>
<comment type="subunit">
    <text evidence="8">Component of the Mediator complex.</text>
</comment>
<keyword evidence="5 8" id="KW-0804">Transcription</keyword>
<sequence>MHELLLFASVPAEQHYELLQQLAGLAAMQPRHRIERRLVFKASRKTGRINTRLGGGTQDVQGAELQRLTKMLTGATYYTQTVGLVRESDFGAAAAAAETITDDDKAYDFENQLWRMEWRDIPEAGTRSAVTSRLMANALLPQGDVVTTMSSWGYEFVTEYVVEGDVFVYNDTALFLHRVLNYAHDPSFSSSPRRTLPPLKELSLLDQSGSYLLQAAITVQDGSNPGMVKTATQHLFGLKEQLKTAVKLEQADRLSLDTRVK</sequence>
<dbReference type="InterPro" id="IPR019095">
    <property type="entry name" value="Mediator_Med18"/>
</dbReference>
<evidence type="ECO:0000256" key="5">
    <source>
        <dbReference type="ARBA" id="ARBA00023163"/>
    </source>
</evidence>
<dbReference type="PANTHER" id="PTHR13321:SF2">
    <property type="entry name" value="MEDIATOR OF RNA POLYMERASE II TRANSCRIPTION SUBUNIT 18"/>
    <property type="match status" value="1"/>
</dbReference>
<proteinExistence type="inferred from homology"/>
<dbReference type="Gene3D" id="2.40.320.10">
    <property type="entry name" value="Hypothetical Protein Pfu-838710-001"/>
    <property type="match status" value="1"/>
</dbReference>
<evidence type="ECO:0000256" key="4">
    <source>
        <dbReference type="ARBA" id="ARBA00023015"/>
    </source>
</evidence>
<dbReference type="PANTHER" id="PTHR13321">
    <property type="entry name" value="MEDIATOR OF RNA POLYMERASE II TRANSCRIPTION, SUBUNIT 18"/>
    <property type="match status" value="1"/>
</dbReference>
<dbReference type="Proteomes" id="UP000509510">
    <property type="component" value="Chromosome II"/>
</dbReference>
<dbReference type="GO" id="GO:0006369">
    <property type="term" value="P:termination of RNA polymerase II transcription"/>
    <property type="evidence" value="ECO:0007669"/>
    <property type="project" value="TreeGrafter"/>
</dbReference>
<dbReference type="GO" id="GO:0003712">
    <property type="term" value="F:transcription coregulator activity"/>
    <property type="evidence" value="ECO:0007669"/>
    <property type="project" value="InterPro"/>
</dbReference>
<comment type="similarity">
    <text evidence="2 8">Belongs to the Mediator complex subunit 18 family.</text>
</comment>
<keyword evidence="10" id="KW-1185">Reference proteome</keyword>
<dbReference type="EMBL" id="CP055899">
    <property type="protein sequence ID" value="QKX56266.1"/>
    <property type="molecule type" value="Genomic_DNA"/>
</dbReference>
<name>A0A7H8QQZ7_TALRU</name>